<evidence type="ECO:0000313" key="2">
    <source>
        <dbReference type="Proteomes" id="UP001286313"/>
    </source>
</evidence>
<gene>
    <name evidence="1" type="ORF">Pcinc_020391</name>
</gene>
<evidence type="ECO:0000313" key="1">
    <source>
        <dbReference type="EMBL" id="KAK3874681.1"/>
    </source>
</evidence>
<name>A0AAE1FJ85_PETCI</name>
<comment type="caution">
    <text evidence="1">The sequence shown here is derived from an EMBL/GenBank/DDBJ whole genome shotgun (WGS) entry which is preliminary data.</text>
</comment>
<sequence length="186" mass="20872">MVSAAVSDWCQSLGGRIFYSGSPERCLVIAHRGRERPWQASRALHSCPTSWHCPPACPLNYLDTPTLLPLPPPPTNAELSACKLMEGGWRWQRRAGFGHDATLQYPEKRVNLEKVANREQQVWGHILGLPLDSVPIPDPCMQCKVTSTPEKQKPKPPRIFLRPHAARKGNKSIWHEANEVAQVFGK</sequence>
<dbReference type="EMBL" id="JAWQEG010002081">
    <property type="protein sequence ID" value="KAK3874681.1"/>
    <property type="molecule type" value="Genomic_DNA"/>
</dbReference>
<keyword evidence="2" id="KW-1185">Reference proteome</keyword>
<dbReference type="AlphaFoldDB" id="A0AAE1FJ85"/>
<proteinExistence type="predicted"/>
<reference evidence="1" key="1">
    <citation type="submission" date="2023-10" db="EMBL/GenBank/DDBJ databases">
        <title>Genome assemblies of two species of porcelain crab, Petrolisthes cinctipes and Petrolisthes manimaculis (Anomura: Porcellanidae).</title>
        <authorList>
            <person name="Angst P."/>
        </authorList>
    </citation>
    <scope>NUCLEOTIDE SEQUENCE</scope>
    <source>
        <strain evidence="1">PB745_01</strain>
        <tissue evidence="1">Gill</tissue>
    </source>
</reference>
<protein>
    <submittedName>
        <fullName evidence="1">Uncharacterized protein</fullName>
    </submittedName>
</protein>
<dbReference type="Proteomes" id="UP001286313">
    <property type="component" value="Unassembled WGS sequence"/>
</dbReference>
<organism evidence="1 2">
    <name type="scientific">Petrolisthes cinctipes</name>
    <name type="common">Flat porcelain crab</name>
    <dbReference type="NCBI Taxonomy" id="88211"/>
    <lineage>
        <taxon>Eukaryota</taxon>
        <taxon>Metazoa</taxon>
        <taxon>Ecdysozoa</taxon>
        <taxon>Arthropoda</taxon>
        <taxon>Crustacea</taxon>
        <taxon>Multicrustacea</taxon>
        <taxon>Malacostraca</taxon>
        <taxon>Eumalacostraca</taxon>
        <taxon>Eucarida</taxon>
        <taxon>Decapoda</taxon>
        <taxon>Pleocyemata</taxon>
        <taxon>Anomura</taxon>
        <taxon>Galatheoidea</taxon>
        <taxon>Porcellanidae</taxon>
        <taxon>Petrolisthes</taxon>
    </lineage>
</organism>
<accession>A0AAE1FJ85</accession>